<feature type="domain" description="Glycosyltransferase subfamily 4-like N-terminal" evidence="1">
    <location>
        <begin position="24"/>
        <end position="170"/>
    </location>
</feature>
<dbReference type="STRING" id="1298851.TST_0320"/>
<evidence type="ECO:0000313" key="3">
    <source>
        <dbReference type="Proteomes" id="UP000063234"/>
    </source>
</evidence>
<protein>
    <submittedName>
        <fullName evidence="2">Glycosyl transferase, group 1</fullName>
    </submittedName>
</protein>
<evidence type="ECO:0000313" key="2">
    <source>
        <dbReference type="EMBL" id="BAT71128.1"/>
    </source>
</evidence>
<dbReference type="Proteomes" id="UP000063234">
    <property type="component" value="Chromosome"/>
</dbReference>
<evidence type="ECO:0000259" key="1">
    <source>
        <dbReference type="Pfam" id="PF13439"/>
    </source>
</evidence>
<reference evidence="3" key="1">
    <citation type="journal article" date="2018" name="Science">
        <title>A primordial and reversible TCA cycle in a facultatively chemolithoautotrophic thermophile.</title>
        <authorList>
            <person name="Nunoura T."/>
            <person name="Chikaraishi Y."/>
            <person name="Izaki R."/>
            <person name="Suwa T."/>
            <person name="Sato T."/>
            <person name="Harada T."/>
            <person name="Mori K."/>
            <person name="Kato Y."/>
            <person name="Miyazaki M."/>
            <person name="Shimamura S."/>
            <person name="Yanagawa K."/>
            <person name="Shuto A."/>
            <person name="Ohkouchi N."/>
            <person name="Fujita N."/>
            <person name="Takaki Y."/>
            <person name="Atomi H."/>
            <person name="Takai K."/>
        </authorList>
    </citation>
    <scope>NUCLEOTIDE SEQUENCE [LARGE SCALE GENOMIC DNA]</scope>
    <source>
        <strain evidence="3">DSM 17441 / JCM 13301 / NBRC 103674 / ABI70S6</strain>
    </source>
</reference>
<dbReference type="Gene3D" id="3.40.50.2000">
    <property type="entry name" value="Glycogen Phosphorylase B"/>
    <property type="match status" value="2"/>
</dbReference>
<sequence length="365" mass="41653">MKIVYLSLAKFPSQAANTIETIKFCDALASEGHDVTLLVPATKQKADIGSIKDFYGIEYDFDIQFVPIARFLSKSWGYMLALPRILKKINPDLVYGRSIHGCFIASVLGFNTMLELHEPVPDGKFFQRLAVRFLANANNSKLVSISHSLRFFLLDRDNLADDSIFVIPLGATNVVCRKANLLNENKSLLNFGYVGSFSERRGVGLIIHLADTIKYASFHIIGGRGDLPKRLLERENVFLYGFIPHRKVIEYIEALDVGLLLNKGTVKIKGVFDDFTSPLKLYEYMMCGKPVLSSDLPVLGEVVERKFAVILSLNKRNEWASKVKKLVQPRVRRVMGINAKRRFLDRYDRRLRVRFLIRRFREVCK</sequence>
<keyword evidence="2" id="KW-0808">Transferase</keyword>
<dbReference type="AlphaFoldDB" id="A0A0S3QS26"/>
<dbReference type="GO" id="GO:0016757">
    <property type="term" value="F:glycosyltransferase activity"/>
    <property type="evidence" value="ECO:0007669"/>
    <property type="project" value="UniProtKB-ARBA"/>
</dbReference>
<dbReference type="Pfam" id="PF13439">
    <property type="entry name" value="Glyco_transf_4"/>
    <property type="match status" value="1"/>
</dbReference>
<dbReference type="KEGG" id="ttk:TST_0320"/>
<accession>A0A0S3QS26</accession>
<gene>
    <name evidence="2" type="ORF">TST_0320</name>
</gene>
<organism evidence="2 3">
    <name type="scientific">Thermosulfidibacter takaii (strain DSM 17441 / JCM 13301 / NBRC 103674 / ABI70S6)</name>
    <dbReference type="NCBI Taxonomy" id="1298851"/>
    <lineage>
        <taxon>Bacteria</taxon>
        <taxon>Pseudomonadati</taxon>
        <taxon>Thermosulfidibacterota</taxon>
        <taxon>Thermosulfidibacteria</taxon>
        <taxon>Thermosulfidibacterales</taxon>
        <taxon>Thermosulfidibacteraceae</taxon>
    </lineage>
</organism>
<dbReference type="EMBL" id="AP013035">
    <property type="protein sequence ID" value="BAT71128.1"/>
    <property type="molecule type" value="Genomic_DNA"/>
</dbReference>
<dbReference type="InterPro" id="IPR028098">
    <property type="entry name" value="Glyco_trans_4-like_N"/>
</dbReference>
<name>A0A0S3QS26_THET7</name>
<dbReference type="RefSeq" id="WP_068549046.1">
    <property type="nucleotide sequence ID" value="NZ_AP013035.1"/>
</dbReference>
<dbReference type="CDD" id="cd03801">
    <property type="entry name" value="GT4_PimA-like"/>
    <property type="match status" value="1"/>
</dbReference>
<dbReference type="SUPFAM" id="SSF53756">
    <property type="entry name" value="UDP-Glycosyltransferase/glycogen phosphorylase"/>
    <property type="match status" value="1"/>
</dbReference>
<proteinExistence type="predicted"/>
<dbReference type="Pfam" id="PF13692">
    <property type="entry name" value="Glyco_trans_1_4"/>
    <property type="match status" value="1"/>
</dbReference>
<dbReference type="OrthoDB" id="1450439at2"/>
<dbReference type="PANTHER" id="PTHR12526">
    <property type="entry name" value="GLYCOSYLTRANSFERASE"/>
    <property type="match status" value="1"/>
</dbReference>
<keyword evidence="3" id="KW-1185">Reference proteome</keyword>